<evidence type="ECO:0000256" key="3">
    <source>
        <dbReference type="ARBA" id="ARBA00002443"/>
    </source>
</evidence>
<gene>
    <name evidence="16" type="ORF">TI39_contig438g00001</name>
</gene>
<dbReference type="InterPro" id="IPR052433">
    <property type="entry name" value="X-Pro_dipept-like"/>
</dbReference>
<evidence type="ECO:0000256" key="6">
    <source>
        <dbReference type="ARBA" id="ARBA00022438"/>
    </source>
</evidence>
<keyword evidence="17" id="KW-1185">Reference proteome</keyword>
<evidence type="ECO:0000259" key="15">
    <source>
        <dbReference type="SMART" id="SM01011"/>
    </source>
</evidence>
<dbReference type="SUPFAM" id="SSF53092">
    <property type="entry name" value="Creatinase/prolidase N-terminal domain"/>
    <property type="match status" value="1"/>
</dbReference>
<feature type="domain" description="Aminopeptidase P N-terminal" evidence="15">
    <location>
        <begin position="26"/>
        <end position="159"/>
    </location>
</feature>
<dbReference type="EMBL" id="LAFY01000430">
    <property type="protein sequence ID" value="KJX98080.1"/>
    <property type="molecule type" value="Genomic_DNA"/>
</dbReference>
<dbReference type="Pfam" id="PF05195">
    <property type="entry name" value="AMP_N"/>
    <property type="match status" value="1"/>
</dbReference>
<dbReference type="SUPFAM" id="SSF55920">
    <property type="entry name" value="Creatinase/aminopeptidase"/>
    <property type="match status" value="1"/>
</dbReference>
<evidence type="ECO:0000256" key="13">
    <source>
        <dbReference type="ARBA" id="ARBA00032413"/>
    </source>
</evidence>
<dbReference type="PROSITE" id="PS00491">
    <property type="entry name" value="PROLINE_PEPTIDASE"/>
    <property type="match status" value="1"/>
</dbReference>
<dbReference type="AlphaFoldDB" id="A0A0F4GPF6"/>
<dbReference type="GO" id="GO:0030145">
    <property type="term" value="F:manganese ion binding"/>
    <property type="evidence" value="ECO:0007669"/>
    <property type="project" value="InterPro"/>
</dbReference>
<dbReference type="InterPro" id="IPR001131">
    <property type="entry name" value="Peptidase_M24B_aminopep-P_CS"/>
</dbReference>
<evidence type="ECO:0000256" key="8">
    <source>
        <dbReference type="ARBA" id="ARBA00022723"/>
    </source>
</evidence>
<dbReference type="GO" id="GO:0070006">
    <property type="term" value="F:metalloaminopeptidase activity"/>
    <property type="evidence" value="ECO:0007669"/>
    <property type="project" value="InterPro"/>
</dbReference>
<evidence type="ECO:0000256" key="2">
    <source>
        <dbReference type="ARBA" id="ARBA00001936"/>
    </source>
</evidence>
<dbReference type="InterPro" id="IPR029149">
    <property type="entry name" value="Creatin/AminoP/Spt16_N"/>
</dbReference>
<keyword evidence="7" id="KW-0645">Protease</keyword>
<evidence type="ECO:0000256" key="10">
    <source>
        <dbReference type="ARBA" id="ARBA00023049"/>
    </source>
</evidence>
<evidence type="ECO:0000256" key="5">
    <source>
        <dbReference type="ARBA" id="ARBA00012574"/>
    </source>
</evidence>
<comment type="function">
    <text evidence="3">Catalyzes the removal of a penultimate prolyl residue from the N-termini of peptides.</text>
</comment>
<comment type="similarity">
    <text evidence="4 14">Belongs to the peptidase M24B family.</text>
</comment>
<evidence type="ECO:0000256" key="11">
    <source>
        <dbReference type="ARBA" id="ARBA00023211"/>
    </source>
</evidence>
<comment type="catalytic activity">
    <reaction evidence="1">
        <text>Release of any N-terminal amino acid, including proline, that is linked to proline, even from a dipeptide or tripeptide.</text>
        <dbReference type="EC" id="3.4.11.9"/>
    </reaction>
</comment>
<proteinExistence type="inferred from homology"/>
<dbReference type="InterPro" id="IPR000994">
    <property type="entry name" value="Pept_M24"/>
</dbReference>
<keyword evidence="9" id="KW-0378">Hydrolase</keyword>
<dbReference type="InterPro" id="IPR036005">
    <property type="entry name" value="Creatinase/aminopeptidase-like"/>
</dbReference>
<evidence type="ECO:0000313" key="16">
    <source>
        <dbReference type="EMBL" id="KJX98080.1"/>
    </source>
</evidence>
<dbReference type="Gene3D" id="3.40.350.10">
    <property type="entry name" value="Creatinase/prolidase N-terminal domain"/>
    <property type="match status" value="1"/>
</dbReference>
<dbReference type="PANTHER" id="PTHR43226:SF3">
    <property type="entry name" value="XAA-PRO AMINOPEPTIDASE AN0832-RELATED"/>
    <property type="match status" value="1"/>
</dbReference>
<dbReference type="OrthoDB" id="10261878at2759"/>
<sequence length="512" mass="57604">MTAMDSQYETKELSVRIRASKCVDKYPAKSHARRIAEKLGRDHGLIVLAATKAANWPNSDMPAPFRQDRYFYYMTGVNEPDCFVSYSIEDDVLTLWLPPINEDRVLWYGRGSTTEEAMERYDIDDARYLKESSFERALGRMCGLTEPMLLTLGKKPHQPSGLRTAIDACRVIKDLHEIDLIRRANVISGEAHVKVMKGLHRFTNEADVEAAFMQICIARHAKIQAYDPIAGSGANAAVLHYSENEADFGDGQTIVLDAGCEVERYASDVTRTMPINPRKPGYWPSREAEEIYNLVESIQESCIGQLKPGKEFREVFWHAHHMVIDGLLKLGILKGDRDDIFHAGTSRAFLPHGLGHHVGLEVHDVDPTPNPSLSTEEDSALHMARLREAYIAWNPAAAARVSTLTQPSHFALAPTSHSDLHKLDAHLLERDMIITVEPGIYFNDFLIEHFYLSKPEHAQFIDKKVLKRYMQVGGVRIEDNLLITKDGCENVTTAPKGKAMLRIIREAASSQN</sequence>
<dbReference type="Proteomes" id="UP000033647">
    <property type="component" value="Unassembled WGS sequence"/>
</dbReference>
<keyword evidence="6 16" id="KW-0031">Aminopeptidase</keyword>
<evidence type="ECO:0000256" key="14">
    <source>
        <dbReference type="RuleBase" id="RU000590"/>
    </source>
</evidence>
<evidence type="ECO:0000256" key="7">
    <source>
        <dbReference type="ARBA" id="ARBA00022670"/>
    </source>
</evidence>
<evidence type="ECO:0000256" key="4">
    <source>
        <dbReference type="ARBA" id="ARBA00008766"/>
    </source>
</evidence>
<dbReference type="GO" id="GO:0006508">
    <property type="term" value="P:proteolysis"/>
    <property type="evidence" value="ECO:0007669"/>
    <property type="project" value="UniProtKB-KW"/>
</dbReference>
<accession>A0A0F4GPF6</accession>
<evidence type="ECO:0000256" key="12">
    <source>
        <dbReference type="ARBA" id="ARBA00030849"/>
    </source>
</evidence>
<evidence type="ECO:0000256" key="1">
    <source>
        <dbReference type="ARBA" id="ARBA00001424"/>
    </source>
</evidence>
<dbReference type="Gene3D" id="3.90.230.10">
    <property type="entry name" value="Creatinase/methionine aminopeptidase superfamily"/>
    <property type="match status" value="1"/>
</dbReference>
<comment type="cofactor">
    <cofactor evidence="2">
        <name>Mn(2+)</name>
        <dbReference type="ChEBI" id="CHEBI:29035"/>
    </cofactor>
</comment>
<keyword evidence="10" id="KW-0482">Metalloprotease</keyword>
<dbReference type="PANTHER" id="PTHR43226">
    <property type="entry name" value="XAA-PRO AMINOPEPTIDASE 3"/>
    <property type="match status" value="1"/>
</dbReference>
<dbReference type="Pfam" id="PF00557">
    <property type="entry name" value="Peptidase_M24"/>
    <property type="match status" value="1"/>
</dbReference>
<dbReference type="InterPro" id="IPR007865">
    <property type="entry name" value="Aminopep_P_N"/>
</dbReference>
<keyword evidence="8 14" id="KW-0479">Metal-binding</keyword>
<protein>
    <recommendedName>
        <fullName evidence="5">Xaa-Pro aminopeptidase</fullName>
        <ecNumber evidence="5">3.4.11.9</ecNumber>
    </recommendedName>
    <alternativeName>
        <fullName evidence="12">Aminoacylproline aminopeptidase</fullName>
    </alternativeName>
    <alternativeName>
        <fullName evidence="13">Prolidase</fullName>
    </alternativeName>
</protein>
<dbReference type="STRING" id="1047168.A0A0F4GPF6"/>
<comment type="caution">
    <text evidence="16">The sequence shown here is derived from an EMBL/GenBank/DDBJ whole genome shotgun (WGS) entry which is preliminary data.</text>
</comment>
<evidence type="ECO:0000313" key="17">
    <source>
        <dbReference type="Proteomes" id="UP000033647"/>
    </source>
</evidence>
<organism evidence="16 17">
    <name type="scientific">Zymoseptoria brevis</name>
    <dbReference type="NCBI Taxonomy" id="1047168"/>
    <lineage>
        <taxon>Eukaryota</taxon>
        <taxon>Fungi</taxon>
        <taxon>Dikarya</taxon>
        <taxon>Ascomycota</taxon>
        <taxon>Pezizomycotina</taxon>
        <taxon>Dothideomycetes</taxon>
        <taxon>Dothideomycetidae</taxon>
        <taxon>Mycosphaerellales</taxon>
        <taxon>Mycosphaerellaceae</taxon>
        <taxon>Zymoseptoria</taxon>
    </lineage>
</organism>
<dbReference type="SMART" id="SM01011">
    <property type="entry name" value="AMP_N"/>
    <property type="match status" value="1"/>
</dbReference>
<name>A0A0F4GPF6_9PEZI</name>
<keyword evidence="11" id="KW-0464">Manganese</keyword>
<reference evidence="16 17" key="1">
    <citation type="submission" date="2015-03" db="EMBL/GenBank/DDBJ databases">
        <title>RNA-seq based gene annotation and comparative genomics of four Zymoseptoria species reveal species-specific pathogenicity related genes and transposable element activity.</title>
        <authorList>
            <person name="Grandaubert J."/>
            <person name="Bhattacharyya A."/>
            <person name="Stukenbrock E.H."/>
        </authorList>
    </citation>
    <scope>NUCLEOTIDE SEQUENCE [LARGE SCALE GENOMIC DNA]</scope>
    <source>
        <strain evidence="16 17">Zb18110</strain>
    </source>
</reference>
<evidence type="ECO:0000256" key="9">
    <source>
        <dbReference type="ARBA" id="ARBA00022801"/>
    </source>
</evidence>
<dbReference type="EC" id="3.4.11.9" evidence="5"/>